<dbReference type="SUPFAM" id="SSF53254">
    <property type="entry name" value="Phosphoglycerate mutase-like"/>
    <property type="match status" value="1"/>
</dbReference>
<dbReference type="Pfam" id="PF00300">
    <property type="entry name" value="His_Phos_1"/>
    <property type="match status" value="1"/>
</dbReference>
<dbReference type="Gene3D" id="3.40.50.1240">
    <property type="entry name" value="Phosphoglycerate mutase-like"/>
    <property type="match status" value="1"/>
</dbReference>
<dbReference type="InterPro" id="IPR029033">
    <property type="entry name" value="His_PPase_superfam"/>
</dbReference>
<gene>
    <name evidence="1" type="ORF">GLOTRDRAFT_77727</name>
</gene>
<organism evidence="1 2">
    <name type="scientific">Gloeophyllum trabeum (strain ATCC 11539 / FP-39264 / Madison 617)</name>
    <name type="common">Brown rot fungus</name>
    <dbReference type="NCBI Taxonomy" id="670483"/>
    <lineage>
        <taxon>Eukaryota</taxon>
        <taxon>Fungi</taxon>
        <taxon>Dikarya</taxon>
        <taxon>Basidiomycota</taxon>
        <taxon>Agaricomycotina</taxon>
        <taxon>Agaricomycetes</taxon>
        <taxon>Gloeophyllales</taxon>
        <taxon>Gloeophyllaceae</taxon>
        <taxon>Gloeophyllum</taxon>
    </lineage>
</organism>
<dbReference type="GeneID" id="19308736"/>
<dbReference type="GO" id="GO:0005737">
    <property type="term" value="C:cytoplasm"/>
    <property type="evidence" value="ECO:0007669"/>
    <property type="project" value="TreeGrafter"/>
</dbReference>
<accession>S7RKK6</accession>
<dbReference type="PANTHER" id="PTHR48100">
    <property type="entry name" value="BROAD-SPECIFICITY PHOSPHATASE YOR283W-RELATED"/>
    <property type="match status" value="1"/>
</dbReference>
<dbReference type="PANTHER" id="PTHR48100:SF1">
    <property type="entry name" value="HISTIDINE PHOSPHATASE FAMILY PROTEIN-RELATED"/>
    <property type="match status" value="1"/>
</dbReference>
<protein>
    <submittedName>
        <fullName evidence="1">Phosphoglycerate mutase-like protein</fullName>
    </submittedName>
</protein>
<dbReference type="KEGG" id="gtr:GLOTRDRAFT_77727"/>
<dbReference type="GO" id="GO:0016791">
    <property type="term" value="F:phosphatase activity"/>
    <property type="evidence" value="ECO:0007669"/>
    <property type="project" value="TreeGrafter"/>
</dbReference>
<dbReference type="eggNOG" id="KOG4754">
    <property type="taxonomic scope" value="Eukaryota"/>
</dbReference>
<dbReference type="CDD" id="cd07067">
    <property type="entry name" value="HP_PGM_like"/>
    <property type="match status" value="1"/>
</dbReference>
<name>S7RKK6_GLOTA</name>
<reference evidence="1 2" key="1">
    <citation type="journal article" date="2012" name="Science">
        <title>The Paleozoic origin of enzymatic lignin decomposition reconstructed from 31 fungal genomes.</title>
        <authorList>
            <person name="Floudas D."/>
            <person name="Binder M."/>
            <person name="Riley R."/>
            <person name="Barry K."/>
            <person name="Blanchette R.A."/>
            <person name="Henrissat B."/>
            <person name="Martinez A.T."/>
            <person name="Otillar R."/>
            <person name="Spatafora J.W."/>
            <person name="Yadav J.S."/>
            <person name="Aerts A."/>
            <person name="Benoit I."/>
            <person name="Boyd A."/>
            <person name="Carlson A."/>
            <person name="Copeland A."/>
            <person name="Coutinho P.M."/>
            <person name="de Vries R.P."/>
            <person name="Ferreira P."/>
            <person name="Findley K."/>
            <person name="Foster B."/>
            <person name="Gaskell J."/>
            <person name="Glotzer D."/>
            <person name="Gorecki P."/>
            <person name="Heitman J."/>
            <person name="Hesse C."/>
            <person name="Hori C."/>
            <person name="Igarashi K."/>
            <person name="Jurgens J.A."/>
            <person name="Kallen N."/>
            <person name="Kersten P."/>
            <person name="Kohler A."/>
            <person name="Kuees U."/>
            <person name="Kumar T.K.A."/>
            <person name="Kuo A."/>
            <person name="LaButti K."/>
            <person name="Larrondo L.F."/>
            <person name="Lindquist E."/>
            <person name="Ling A."/>
            <person name="Lombard V."/>
            <person name="Lucas S."/>
            <person name="Lundell T."/>
            <person name="Martin R."/>
            <person name="McLaughlin D.J."/>
            <person name="Morgenstern I."/>
            <person name="Morin E."/>
            <person name="Murat C."/>
            <person name="Nagy L.G."/>
            <person name="Nolan M."/>
            <person name="Ohm R.A."/>
            <person name="Patyshakuliyeva A."/>
            <person name="Rokas A."/>
            <person name="Ruiz-Duenas F.J."/>
            <person name="Sabat G."/>
            <person name="Salamov A."/>
            <person name="Samejima M."/>
            <person name="Schmutz J."/>
            <person name="Slot J.C."/>
            <person name="St John F."/>
            <person name="Stenlid J."/>
            <person name="Sun H."/>
            <person name="Sun S."/>
            <person name="Syed K."/>
            <person name="Tsang A."/>
            <person name="Wiebenga A."/>
            <person name="Young D."/>
            <person name="Pisabarro A."/>
            <person name="Eastwood D.C."/>
            <person name="Martin F."/>
            <person name="Cullen D."/>
            <person name="Grigoriev I.V."/>
            <person name="Hibbett D.S."/>
        </authorList>
    </citation>
    <scope>NUCLEOTIDE SEQUENCE [LARGE SCALE GENOMIC DNA]</scope>
    <source>
        <strain evidence="1 2">ATCC 11539</strain>
    </source>
</reference>
<proteinExistence type="predicted"/>
<dbReference type="SMART" id="SM00855">
    <property type="entry name" value="PGAM"/>
    <property type="match status" value="1"/>
</dbReference>
<dbReference type="EMBL" id="KB469303">
    <property type="protein sequence ID" value="EPQ54915.1"/>
    <property type="molecule type" value="Genomic_DNA"/>
</dbReference>
<dbReference type="RefSeq" id="XP_007867135.1">
    <property type="nucleotide sequence ID" value="XM_007868944.1"/>
</dbReference>
<evidence type="ECO:0000313" key="1">
    <source>
        <dbReference type="EMBL" id="EPQ54915.1"/>
    </source>
</evidence>
<keyword evidence="2" id="KW-1185">Reference proteome</keyword>
<dbReference type="OrthoDB" id="496981at2759"/>
<sequence length="271" mass="30306">MVNATYEAVPGFFLQDGPSCNPEIIGATPPRFGLIDESPDRWTKFEAAVTKLNADAGEGTSYKAFILGRHGEGWHNVAEAKYGTKAWDDYWSKLDGDGEIVWGPDPELTPLGQSQAALVKALLDAEVEAGFPIPDTLYSSPMTRALQTLVGTFGDERDTLILENIREHYGEHTCDKRRPLSYIRHAFPKFRVETGFSEEDALWTEEREAEAHVAERARMVLDTIFDQDDRWLVSITSHSGWINGLLSAIGRERYKLPTGGVLPVVVKQIRR</sequence>
<evidence type="ECO:0000313" key="2">
    <source>
        <dbReference type="Proteomes" id="UP000030669"/>
    </source>
</evidence>
<dbReference type="InterPro" id="IPR050275">
    <property type="entry name" value="PGM_Phosphatase"/>
</dbReference>
<dbReference type="InterPro" id="IPR013078">
    <property type="entry name" value="His_Pase_superF_clade-1"/>
</dbReference>
<dbReference type="AlphaFoldDB" id="S7RKK6"/>
<dbReference type="OMA" id="NWVDARL"/>
<dbReference type="HOGENOM" id="CLU_039184_0_0_1"/>
<dbReference type="Proteomes" id="UP000030669">
    <property type="component" value="Unassembled WGS sequence"/>
</dbReference>